<evidence type="ECO:0000313" key="8">
    <source>
        <dbReference type="Proteomes" id="UP001472677"/>
    </source>
</evidence>
<dbReference type="InterPro" id="IPR036093">
    <property type="entry name" value="NAC_dom_sf"/>
</dbReference>
<evidence type="ECO:0000256" key="4">
    <source>
        <dbReference type="ARBA" id="ARBA00023242"/>
    </source>
</evidence>
<evidence type="ECO:0000256" key="2">
    <source>
        <dbReference type="ARBA" id="ARBA00023125"/>
    </source>
</evidence>
<keyword evidence="4" id="KW-0539">Nucleus</keyword>
<feature type="compositionally biased region" description="Low complexity" evidence="5">
    <location>
        <begin position="335"/>
        <end position="345"/>
    </location>
</feature>
<evidence type="ECO:0000256" key="1">
    <source>
        <dbReference type="ARBA" id="ARBA00023015"/>
    </source>
</evidence>
<evidence type="ECO:0000256" key="3">
    <source>
        <dbReference type="ARBA" id="ARBA00023163"/>
    </source>
</evidence>
<keyword evidence="8" id="KW-1185">Reference proteome</keyword>
<dbReference type="PANTHER" id="PTHR31719:SF179">
    <property type="entry name" value="OS08G0148400 PROTEIN"/>
    <property type="match status" value="1"/>
</dbReference>
<evidence type="ECO:0000313" key="7">
    <source>
        <dbReference type="EMBL" id="KAK8601891.1"/>
    </source>
</evidence>
<dbReference type="Pfam" id="PF02365">
    <property type="entry name" value="NAM"/>
    <property type="match status" value="1"/>
</dbReference>
<keyword evidence="2" id="KW-0238">DNA-binding</keyword>
<accession>A0ABR2GHD7</accession>
<feature type="domain" description="NAC" evidence="6">
    <location>
        <begin position="56"/>
        <end position="210"/>
    </location>
</feature>
<name>A0ABR2GHD7_9ROSI</name>
<feature type="region of interest" description="Disordered" evidence="5">
    <location>
        <begin position="334"/>
        <end position="361"/>
    </location>
</feature>
<feature type="region of interest" description="Disordered" evidence="5">
    <location>
        <begin position="216"/>
        <end position="239"/>
    </location>
</feature>
<protein>
    <recommendedName>
        <fullName evidence="6">NAC domain-containing protein</fullName>
    </recommendedName>
</protein>
<comment type="caution">
    <text evidence="7">The sequence shown here is derived from an EMBL/GenBank/DDBJ whole genome shotgun (WGS) entry which is preliminary data.</text>
</comment>
<dbReference type="InterPro" id="IPR003441">
    <property type="entry name" value="NAC-dom"/>
</dbReference>
<dbReference type="EMBL" id="JBBPBM010000001">
    <property type="protein sequence ID" value="KAK8601891.1"/>
    <property type="molecule type" value="Genomic_DNA"/>
</dbReference>
<dbReference type="Proteomes" id="UP001472677">
    <property type="component" value="Unassembled WGS sequence"/>
</dbReference>
<gene>
    <name evidence="7" type="ORF">V6N12_051714</name>
</gene>
<reference evidence="7 8" key="1">
    <citation type="journal article" date="2024" name="G3 (Bethesda)">
        <title>Genome assembly of Hibiscus sabdariffa L. provides insights into metabolisms of medicinal natural products.</title>
        <authorList>
            <person name="Kim T."/>
        </authorList>
    </citation>
    <scope>NUCLEOTIDE SEQUENCE [LARGE SCALE GENOMIC DNA]</scope>
    <source>
        <strain evidence="7">TK-2024</strain>
        <tissue evidence="7">Old leaves</tissue>
    </source>
</reference>
<feature type="compositionally biased region" description="Basic and acidic residues" evidence="5">
    <location>
        <begin position="219"/>
        <end position="233"/>
    </location>
</feature>
<keyword evidence="3" id="KW-0804">Transcription</keyword>
<organism evidence="7 8">
    <name type="scientific">Hibiscus sabdariffa</name>
    <name type="common">roselle</name>
    <dbReference type="NCBI Taxonomy" id="183260"/>
    <lineage>
        <taxon>Eukaryota</taxon>
        <taxon>Viridiplantae</taxon>
        <taxon>Streptophyta</taxon>
        <taxon>Embryophyta</taxon>
        <taxon>Tracheophyta</taxon>
        <taxon>Spermatophyta</taxon>
        <taxon>Magnoliopsida</taxon>
        <taxon>eudicotyledons</taxon>
        <taxon>Gunneridae</taxon>
        <taxon>Pentapetalae</taxon>
        <taxon>rosids</taxon>
        <taxon>malvids</taxon>
        <taxon>Malvales</taxon>
        <taxon>Malvaceae</taxon>
        <taxon>Malvoideae</taxon>
        <taxon>Hibiscus</taxon>
    </lineage>
</organism>
<evidence type="ECO:0000256" key="5">
    <source>
        <dbReference type="SAM" id="MobiDB-lite"/>
    </source>
</evidence>
<sequence length="361" mass="42063">MEVWGKPNPGNMRQVITSQSLHRASCSNGIVIYDASRKEEPTGYRAGDDDDYLDSFPPGFRFCPLDEELVLYYLKKKVMNLPLPQNRIMEVNLYSYNPEKLAEQHKQYGEKEWYFFTPRDKKYPNGSRPNRAAGNGFWKATGADREVRFNDCVIGYRKALVFYNGKPPRGDKSKWIMHEYRVNDPPPRKEKAGYTDMRLDDWVLCRIYKKLKKSGRTQAKTDVEEPATEKPEETNGEMMGLDDNEIIDYDQYFNPVNETLMDESLVHETLSNIQHFYNEQLLPYFSTTCPSDMSEQADNLWIENVVLPLQVDLCVEPLGNLDFSNLDFSTDDDNYNYNNNNNKNKNNSDENSMDTKMDRRA</sequence>
<dbReference type="PANTHER" id="PTHR31719">
    <property type="entry name" value="NAC TRANSCRIPTION FACTOR 56"/>
    <property type="match status" value="1"/>
</dbReference>
<evidence type="ECO:0000259" key="6">
    <source>
        <dbReference type="PROSITE" id="PS51005"/>
    </source>
</evidence>
<dbReference type="Gene3D" id="2.170.150.80">
    <property type="entry name" value="NAC domain"/>
    <property type="match status" value="1"/>
</dbReference>
<dbReference type="SUPFAM" id="SSF101941">
    <property type="entry name" value="NAC domain"/>
    <property type="match status" value="1"/>
</dbReference>
<proteinExistence type="predicted"/>
<keyword evidence="1" id="KW-0805">Transcription regulation</keyword>
<dbReference type="PROSITE" id="PS51005">
    <property type="entry name" value="NAC"/>
    <property type="match status" value="1"/>
</dbReference>